<evidence type="ECO:0000313" key="12">
    <source>
        <dbReference type="Proteomes" id="UP001575181"/>
    </source>
</evidence>
<dbReference type="HAMAP" id="MF_00230">
    <property type="entry name" value="CobT"/>
    <property type="match status" value="1"/>
</dbReference>
<comment type="catalytic activity">
    <reaction evidence="9 10">
        <text>5,6-dimethylbenzimidazole + nicotinate beta-D-ribonucleotide = alpha-ribazole 5'-phosphate + nicotinate + H(+)</text>
        <dbReference type="Rhea" id="RHEA:11196"/>
        <dbReference type="ChEBI" id="CHEBI:15378"/>
        <dbReference type="ChEBI" id="CHEBI:15890"/>
        <dbReference type="ChEBI" id="CHEBI:32544"/>
        <dbReference type="ChEBI" id="CHEBI:57502"/>
        <dbReference type="ChEBI" id="CHEBI:57918"/>
        <dbReference type="EC" id="2.4.2.21"/>
    </reaction>
</comment>
<dbReference type="CDD" id="cd02439">
    <property type="entry name" value="DMB-PRT_CobT"/>
    <property type="match status" value="1"/>
</dbReference>
<dbReference type="Gene3D" id="3.40.50.10210">
    <property type="match status" value="1"/>
</dbReference>
<dbReference type="InterPro" id="IPR003200">
    <property type="entry name" value="Nict_dMeBzImd_PRibTrfase"/>
</dbReference>
<comment type="function">
    <text evidence="10">Catalyzes the synthesis of alpha-ribazole-5'-phosphate from nicotinate mononucleotide (NAMN) and 5,6-dimethylbenzimidazole (DMB).</text>
</comment>
<dbReference type="PANTHER" id="PTHR43463:SF1">
    <property type="entry name" value="NICOTINATE-NUCLEOTIDE--DIMETHYLBENZIMIDAZOLE PHOSPHORIBOSYLTRANSFERASE"/>
    <property type="match status" value="1"/>
</dbReference>
<dbReference type="InterPro" id="IPR017846">
    <property type="entry name" value="Nict_dMeBzImd_PRibTrfase_bact"/>
</dbReference>
<dbReference type="InterPro" id="IPR023195">
    <property type="entry name" value="Nict_dMeBzImd_PRibTrfase_N"/>
</dbReference>
<dbReference type="EMBL" id="JBGUAW010000004">
    <property type="protein sequence ID" value="MFA9460433.1"/>
    <property type="molecule type" value="Genomic_DNA"/>
</dbReference>
<gene>
    <name evidence="10 11" type="primary">cobT</name>
    <name evidence="11" type="ORF">ACERLL_06275</name>
</gene>
<evidence type="ECO:0000256" key="8">
    <source>
        <dbReference type="ARBA" id="ARBA00030686"/>
    </source>
</evidence>
<evidence type="ECO:0000256" key="9">
    <source>
        <dbReference type="ARBA" id="ARBA00047340"/>
    </source>
</evidence>
<keyword evidence="6 10" id="KW-0328">Glycosyltransferase</keyword>
<proteinExistence type="inferred from homology"/>
<dbReference type="Gene3D" id="1.10.1610.10">
    <property type="match status" value="1"/>
</dbReference>
<evidence type="ECO:0000256" key="4">
    <source>
        <dbReference type="ARBA" id="ARBA00015486"/>
    </source>
</evidence>
<comment type="caution">
    <text evidence="11">The sequence shown here is derived from an EMBL/GenBank/DDBJ whole genome shotgun (WGS) entry which is preliminary data.</text>
</comment>
<evidence type="ECO:0000256" key="1">
    <source>
        <dbReference type="ARBA" id="ARBA00005049"/>
    </source>
</evidence>
<keyword evidence="5 10" id="KW-0169">Cobalamin biosynthesis</keyword>
<comment type="similarity">
    <text evidence="2 10">Belongs to the CobT family.</text>
</comment>
<evidence type="ECO:0000256" key="3">
    <source>
        <dbReference type="ARBA" id="ARBA00011991"/>
    </source>
</evidence>
<keyword evidence="7 10" id="KW-0808">Transferase</keyword>
<evidence type="ECO:0000256" key="5">
    <source>
        <dbReference type="ARBA" id="ARBA00022573"/>
    </source>
</evidence>
<dbReference type="Proteomes" id="UP001575181">
    <property type="component" value="Unassembled WGS sequence"/>
</dbReference>
<dbReference type="GO" id="GO:0008939">
    <property type="term" value="F:nicotinate-nucleotide-dimethylbenzimidazole phosphoribosyltransferase activity"/>
    <property type="evidence" value="ECO:0007669"/>
    <property type="project" value="UniProtKB-EC"/>
</dbReference>
<dbReference type="NCBIfam" id="TIGR03160">
    <property type="entry name" value="cobT_DBIPRT"/>
    <property type="match status" value="1"/>
</dbReference>
<keyword evidence="12" id="KW-1185">Reference proteome</keyword>
<name>A0ABV4TV66_9GAMM</name>
<dbReference type="PANTHER" id="PTHR43463">
    <property type="entry name" value="NICOTINATE-NUCLEOTIDE--DIMETHYLBENZIMIDAZOLE PHOSPHORIBOSYLTRANSFERASE"/>
    <property type="match status" value="1"/>
</dbReference>
<dbReference type="EC" id="2.4.2.21" evidence="3 10"/>
<dbReference type="RefSeq" id="WP_373655219.1">
    <property type="nucleotide sequence ID" value="NZ_JBGUAW010000004.1"/>
</dbReference>
<dbReference type="SUPFAM" id="SSF52733">
    <property type="entry name" value="Nicotinate mononucleotide:5,6-dimethylbenzimidazole phosphoribosyltransferase (CobT)"/>
    <property type="match status" value="1"/>
</dbReference>
<comment type="pathway">
    <text evidence="1 10">Nucleoside biosynthesis; alpha-ribazole biosynthesis; alpha-ribazole from 5,6-dimethylbenzimidazole: step 1/2.</text>
</comment>
<evidence type="ECO:0000256" key="7">
    <source>
        <dbReference type="ARBA" id="ARBA00022679"/>
    </source>
</evidence>
<organism evidence="11 12">
    <name type="scientific">Thiohalorhabdus methylotrophus</name>
    <dbReference type="NCBI Taxonomy" id="3242694"/>
    <lineage>
        <taxon>Bacteria</taxon>
        <taxon>Pseudomonadati</taxon>
        <taxon>Pseudomonadota</taxon>
        <taxon>Gammaproteobacteria</taxon>
        <taxon>Thiohalorhabdales</taxon>
        <taxon>Thiohalorhabdaceae</taxon>
        <taxon>Thiohalorhabdus</taxon>
    </lineage>
</organism>
<dbReference type="InterPro" id="IPR036087">
    <property type="entry name" value="Nict_dMeBzImd_PRibTrfase_sf"/>
</dbReference>
<evidence type="ECO:0000256" key="2">
    <source>
        <dbReference type="ARBA" id="ARBA00007110"/>
    </source>
</evidence>
<dbReference type="Pfam" id="PF02277">
    <property type="entry name" value="DBI_PRT"/>
    <property type="match status" value="1"/>
</dbReference>
<reference evidence="11 12" key="1">
    <citation type="submission" date="2024-08" db="EMBL/GenBank/DDBJ databases">
        <title>Whole-genome sequencing of halo(alkali)philic microorganisms from hypersaline lakes.</title>
        <authorList>
            <person name="Sorokin D.Y."/>
            <person name="Merkel A.Y."/>
            <person name="Messina E."/>
            <person name="Yakimov M."/>
        </authorList>
    </citation>
    <scope>NUCLEOTIDE SEQUENCE [LARGE SCALE GENOMIC DNA]</scope>
    <source>
        <strain evidence="11 12">Cl-TMA</strain>
    </source>
</reference>
<evidence type="ECO:0000256" key="10">
    <source>
        <dbReference type="HAMAP-Rule" id="MF_00230"/>
    </source>
</evidence>
<feature type="active site" description="Proton acceptor" evidence="10">
    <location>
        <position position="317"/>
    </location>
</feature>
<sequence>MIDSWYHRPVAAIDDQAARAALERQAQLTKPPGSLGRLEELAVRLAGWQGVAQPVLDTVWITVFAADHGVAEEGVSAFPQAVTTEMIRNFSRGGAAVSVLAREAGAHMEVVDLGAVEAPGPLPGVHSARIAAGTANLRREPAMTAEGLEAALAAGHAAVDRAVAEGAHLFVGGEMGIANTTAATAVACALTGRDPESLTGPGTGLDTEAVDRKAGVIREALALQIPDGADPAEVLRRLGGFEVAALAGAYIAAAQAGTPALVDGFIASTAALAAIRLSPGVADWLLFGHCSAEPGHAAVLEALGAEPLLALDMRLGEGSGAATAVPLLRQAVSLHNRMATFEEAGISS</sequence>
<protein>
    <recommendedName>
        <fullName evidence="4 10">Nicotinate-nucleotide--dimethylbenzimidazole phosphoribosyltransferase</fullName>
        <shortName evidence="10">NN:DBI PRT</shortName>
        <ecNumber evidence="3 10">2.4.2.21</ecNumber>
    </recommendedName>
    <alternativeName>
        <fullName evidence="8 10">N(1)-alpha-phosphoribosyltransferase</fullName>
    </alternativeName>
</protein>
<evidence type="ECO:0000256" key="6">
    <source>
        <dbReference type="ARBA" id="ARBA00022676"/>
    </source>
</evidence>
<dbReference type="NCBIfam" id="NF000996">
    <property type="entry name" value="PRK00105.1"/>
    <property type="match status" value="1"/>
</dbReference>
<accession>A0ABV4TV66</accession>
<evidence type="ECO:0000313" key="11">
    <source>
        <dbReference type="EMBL" id="MFA9460433.1"/>
    </source>
</evidence>